<protein>
    <submittedName>
        <fullName evidence="1">Uncharacterized protein</fullName>
    </submittedName>
</protein>
<keyword evidence="2" id="KW-1185">Reference proteome</keyword>
<dbReference type="OrthoDB" id="755951at2759"/>
<dbReference type="AlphaFoldDB" id="A0A5J5A164"/>
<evidence type="ECO:0000313" key="1">
    <source>
        <dbReference type="EMBL" id="KAA8524039.1"/>
    </source>
</evidence>
<reference evidence="1 2" key="1">
    <citation type="submission" date="2019-09" db="EMBL/GenBank/DDBJ databases">
        <title>A chromosome-level genome assembly of the Chinese tupelo Nyssa sinensis.</title>
        <authorList>
            <person name="Yang X."/>
            <person name="Kang M."/>
            <person name="Yang Y."/>
            <person name="Xiong H."/>
            <person name="Wang M."/>
            <person name="Zhang Z."/>
            <person name="Wang Z."/>
            <person name="Wu H."/>
            <person name="Ma T."/>
            <person name="Liu J."/>
            <person name="Xi Z."/>
        </authorList>
    </citation>
    <scope>NUCLEOTIDE SEQUENCE [LARGE SCALE GENOMIC DNA]</scope>
    <source>
        <strain evidence="1">J267</strain>
        <tissue evidence="1">Leaf</tissue>
    </source>
</reference>
<sequence length="94" mass="10915">MEIPFIPFKLDTLQLYVLEIDDLSEDLCHYSFTPQKMMTSGETLIIVVMLEQLELPILENGDLKLRTSEDDDLRRSPRHYRNVRAIGASYLGEL</sequence>
<evidence type="ECO:0000313" key="2">
    <source>
        <dbReference type="Proteomes" id="UP000325577"/>
    </source>
</evidence>
<accession>A0A5J5A164</accession>
<proteinExistence type="predicted"/>
<dbReference type="EMBL" id="CM018047">
    <property type="protein sequence ID" value="KAA8524039.1"/>
    <property type="molecule type" value="Genomic_DNA"/>
</dbReference>
<organism evidence="1 2">
    <name type="scientific">Nyssa sinensis</name>
    <dbReference type="NCBI Taxonomy" id="561372"/>
    <lineage>
        <taxon>Eukaryota</taxon>
        <taxon>Viridiplantae</taxon>
        <taxon>Streptophyta</taxon>
        <taxon>Embryophyta</taxon>
        <taxon>Tracheophyta</taxon>
        <taxon>Spermatophyta</taxon>
        <taxon>Magnoliopsida</taxon>
        <taxon>eudicotyledons</taxon>
        <taxon>Gunneridae</taxon>
        <taxon>Pentapetalae</taxon>
        <taxon>asterids</taxon>
        <taxon>Cornales</taxon>
        <taxon>Nyssaceae</taxon>
        <taxon>Nyssa</taxon>
    </lineage>
</organism>
<dbReference type="Proteomes" id="UP000325577">
    <property type="component" value="Linkage Group LG4"/>
</dbReference>
<gene>
    <name evidence="1" type="ORF">F0562_010530</name>
</gene>
<name>A0A5J5A164_9ASTE</name>